<dbReference type="Proteomes" id="UP000555003">
    <property type="component" value="Unassembled WGS sequence"/>
</dbReference>
<dbReference type="EMBL" id="JACJIS010000004">
    <property type="protein sequence ID" value="MBA9074984.1"/>
    <property type="molecule type" value="Genomic_DNA"/>
</dbReference>
<evidence type="ECO:0000313" key="1">
    <source>
        <dbReference type="EMBL" id="MBA9074984.1"/>
    </source>
</evidence>
<proteinExistence type="predicted"/>
<gene>
    <name evidence="1" type="ORF">GGR22_003161</name>
</gene>
<protein>
    <submittedName>
        <fullName evidence="1">Uncharacterized protein</fullName>
    </submittedName>
</protein>
<keyword evidence="2" id="KW-1185">Reference proteome</keyword>
<comment type="caution">
    <text evidence="1">The sequence shown here is derived from an EMBL/GenBank/DDBJ whole genome shotgun (WGS) entry which is preliminary data.</text>
</comment>
<evidence type="ECO:0000313" key="2">
    <source>
        <dbReference type="Proteomes" id="UP000555003"/>
    </source>
</evidence>
<sequence length="45" mass="5395">MVMHCLLRTKLICNNIQSYKLSIHIKKIAYYLNLNFFTLSLHKIL</sequence>
<organism evidence="1 2">
    <name type="scientific">Flavobacterium gossypii</name>
    <dbReference type="NCBI Taxonomy" id="1646119"/>
    <lineage>
        <taxon>Bacteria</taxon>
        <taxon>Pseudomonadati</taxon>
        <taxon>Bacteroidota</taxon>
        <taxon>Flavobacteriia</taxon>
        <taxon>Flavobacteriales</taxon>
        <taxon>Flavobacteriaceae</taxon>
        <taxon>Flavobacterium</taxon>
    </lineage>
</organism>
<reference evidence="1 2" key="1">
    <citation type="submission" date="2020-08" db="EMBL/GenBank/DDBJ databases">
        <title>Genomic Encyclopedia of Type Strains, Phase IV (KMG-IV): sequencing the most valuable type-strain genomes for metagenomic binning, comparative biology and taxonomic classification.</title>
        <authorList>
            <person name="Goeker M."/>
        </authorList>
    </citation>
    <scope>NUCLEOTIDE SEQUENCE [LARGE SCALE GENOMIC DNA]</scope>
    <source>
        <strain evidence="1 2">DSM 100397</strain>
    </source>
</reference>
<name>A0ABR6DU53_9FLAO</name>
<accession>A0ABR6DU53</accession>